<feature type="chain" id="PRO_5032572555" description="DUF7507 domain-containing protein" evidence="5">
    <location>
        <begin position="33"/>
        <end position="980"/>
    </location>
</feature>
<keyword evidence="2" id="KW-0624">Polysaccharide degradation</keyword>
<reference evidence="7" key="1">
    <citation type="submission" date="2020-08" db="EMBL/GenBank/DDBJ databases">
        <title>Sequencing the genomes of 1000 actinobacteria strains.</title>
        <authorList>
            <person name="Klenk H.-P."/>
        </authorList>
    </citation>
    <scope>NUCLEOTIDE SEQUENCE [LARGE SCALE GENOMIC DNA]</scope>
    <source>
        <strain evidence="7">DSM 27064</strain>
    </source>
</reference>
<feature type="compositionally biased region" description="Pro residues" evidence="3">
    <location>
        <begin position="905"/>
        <end position="917"/>
    </location>
</feature>
<feature type="transmembrane region" description="Helical" evidence="4">
    <location>
        <begin position="951"/>
        <end position="973"/>
    </location>
</feature>
<dbReference type="EMBL" id="JACIFD010000018">
    <property type="protein sequence ID" value="MBB4072180.1"/>
    <property type="molecule type" value="Genomic_DNA"/>
</dbReference>
<keyword evidence="8" id="KW-1185">Reference proteome</keyword>
<keyword evidence="4" id="KW-1133">Transmembrane helix</keyword>
<keyword evidence="1" id="KW-0378">Hydrolase</keyword>
<evidence type="ECO:0000259" key="6">
    <source>
        <dbReference type="Pfam" id="PF24346"/>
    </source>
</evidence>
<dbReference type="AlphaFoldDB" id="A0A840DHG9"/>
<name>A0A840DHG9_9MICO</name>
<evidence type="ECO:0000313" key="7">
    <source>
        <dbReference type="EMBL" id="MBB4072180.1"/>
    </source>
</evidence>
<dbReference type="Proteomes" id="UP000571183">
    <property type="component" value="Unassembled WGS sequence"/>
</dbReference>
<feature type="signal peptide" evidence="5">
    <location>
        <begin position="1"/>
        <end position="32"/>
    </location>
</feature>
<dbReference type="InterPro" id="IPR003961">
    <property type="entry name" value="FN3_dom"/>
</dbReference>
<organism evidence="7 8">
    <name type="scientific">Canibacter oris</name>
    <dbReference type="NCBI Taxonomy" id="1365628"/>
    <lineage>
        <taxon>Bacteria</taxon>
        <taxon>Bacillati</taxon>
        <taxon>Actinomycetota</taxon>
        <taxon>Actinomycetes</taxon>
        <taxon>Micrococcales</taxon>
        <taxon>Microbacteriaceae</taxon>
        <taxon>Canibacter</taxon>
    </lineage>
</organism>
<protein>
    <recommendedName>
        <fullName evidence="6">DUF7507 domain-containing protein</fullName>
    </recommendedName>
</protein>
<feature type="domain" description="DUF7507" evidence="6">
    <location>
        <begin position="687"/>
        <end position="782"/>
    </location>
</feature>
<keyword evidence="5" id="KW-0732">Signal</keyword>
<dbReference type="GO" id="GO:0000272">
    <property type="term" value="P:polysaccharide catabolic process"/>
    <property type="evidence" value="ECO:0007669"/>
    <property type="project" value="UniProtKB-KW"/>
</dbReference>
<dbReference type="InterPro" id="IPR013783">
    <property type="entry name" value="Ig-like_fold"/>
</dbReference>
<proteinExistence type="predicted"/>
<evidence type="ECO:0000313" key="8">
    <source>
        <dbReference type="Proteomes" id="UP000571183"/>
    </source>
</evidence>
<dbReference type="CDD" id="cd00063">
    <property type="entry name" value="FN3"/>
    <property type="match status" value="1"/>
</dbReference>
<dbReference type="Pfam" id="PF24346">
    <property type="entry name" value="DUF7507"/>
    <property type="match status" value="3"/>
</dbReference>
<evidence type="ECO:0000256" key="5">
    <source>
        <dbReference type="SAM" id="SignalP"/>
    </source>
</evidence>
<dbReference type="SUPFAM" id="SSF49265">
    <property type="entry name" value="Fibronectin type III"/>
    <property type="match status" value="1"/>
</dbReference>
<evidence type="ECO:0000256" key="4">
    <source>
        <dbReference type="SAM" id="Phobius"/>
    </source>
</evidence>
<evidence type="ECO:0000256" key="1">
    <source>
        <dbReference type="ARBA" id="ARBA00023295"/>
    </source>
</evidence>
<dbReference type="InterPro" id="IPR055354">
    <property type="entry name" value="DUF7507"/>
</dbReference>
<evidence type="ECO:0000256" key="2">
    <source>
        <dbReference type="ARBA" id="ARBA00023326"/>
    </source>
</evidence>
<dbReference type="GO" id="GO:0016798">
    <property type="term" value="F:hydrolase activity, acting on glycosyl bonds"/>
    <property type="evidence" value="ECO:0007669"/>
    <property type="project" value="UniProtKB-KW"/>
</dbReference>
<dbReference type="Gene3D" id="2.60.40.10">
    <property type="entry name" value="Immunoglobulins"/>
    <property type="match status" value="1"/>
</dbReference>
<keyword evidence="4" id="KW-0812">Transmembrane</keyword>
<keyword evidence="1" id="KW-0326">Glycosidase</keyword>
<feature type="domain" description="DUF7507" evidence="6">
    <location>
        <begin position="576"/>
        <end position="666"/>
    </location>
</feature>
<keyword evidence="2" id="KW-0119">Carbohydrate metabolism</keyword>
<evidence type="ECO:0000256" key="3">
    <source>
        <dbReference type="SAM" id="MobiDB-lite"/>
    </source>
</evidence>
<dbReference type="InterPro" id="IPR036116">
    <property type="entry name" value="FN3_sf"/>
</dbReference>
<sequence>MISPIMKKAAAAITATGIMVSFLVSGATVSQAADLITGTKGATTSVPYTSGKAQGSAKWGLIGNLKAPVIRGSANPYGIGINPATGDLWVSDSGKVAYFLGSSFQSGTPNVQIYKKPAEPTSDYGENGMYGSAGAVATATDRETSGAGVGWGQPHIIRDGVFDTDPKRHGPRGIAFDDAGVAWVVDSEFYQKRSEGEANPQRIKRFAADGTQLQGVGWAGSWSDTTVVDGQTLPAPGSFRAGYSVSVARMQNGDFIANTESYVYALPRFGADGSPKNPISLQRVPVTSQTAQNTVGTVVRIDPYAVSVNSETGLIYVAPTTWYADDAPTNVETNKRFGGVFVLNPDGTEVVDYSDDSRLQVAAVCSGGRCKGDTIMGAFVDNEPNSASYGAVFAMKQSSANLVQINSRTWTSGSSAAANAQADAAAVVAVPGLATVRGVTSDANGYKYITARQGSSNAGVRILAQTPRPVTDLTVSQECNADIKLSWKHDQAQTQSIAPTEDYVVEMTKDGGATWEVVPAAKTTEQTKMIPSAVVAGLETETAAGKVGFRVSAWNSAGNGDWVAAQYQQPLCVKLAVEKTGALNADGTAVDWNIKVTNNSNGQLNNVNLSDVLVAADGSETAVQLPQTVIATLDPAQSATVQVQTPVTEGQRLQGFVKNKAIASVAVGGKTFTETAQASVPVTYSAAIGVTKNAQPLVSEDYVQWQITATNNGNVTITEMMFDDTLGDIAPTDIVWPATAGQLAPGESVTATLRTDFTDAHRAAGSVTNVATVAGKVNSETVAAQAEAEVKVPHSKLTATKTGKLDAAAGKIHWTVNVTNSGNTVLKDFEVTDNLAGLSQLVYEWPNSVAELQPGETLIVTAASPVTLQHSEQAITNVAAVKAVSEYGKQVDAAFVSATVTVPAAPEPPVDPQPINPQPGEGSGSPQSPQDDNGPQRAGEKLAATGAAEQLIPVGFAGLLLLLAASVVVTLVAQQRRRRG</sequence>
<feature type="region of interest" description="Disordered" evidence="3">
    <location>
        <begin position="904"/>
        <end position="942"/>
    </location>
</feature>
<accession>A0A840DHG9</accession>
<feature type="compositionally biased region" description="Polar residues" evidence="3">
    <location>
        <begin position="924"/>
        <end position="933"/>
    </location>
</feature>
<comment type="caution">
    <text evidence="7">The sequence shown here is derived from an EMBL/GenBank/DDBJ whole genome shotgun (WGS) entry which is preliminary data.</text>
</comment>
<keyword evidence="4" id="KW-0472">Membrane</keyword>
<gene>
    <name evidence="7" type="ORF">F5897_001510</name>
</gene>
<feature type="domain" description="DUF7507" evidence="6">
    <location>
        <begin position="799"/>
        <end position="892"/>
    </location>
</feature>
<dbReference type="RefSeq" id="WP_183305050.1">
    <property type="nucleotide sequence ID" value="NZ_JACIFD010000018.1"/>
</dbReference>